<proteinExistence type="inferred from homology"/>
<dbReference type="AlphaFoldDB" id="A0A5Q0M6A1"/>
<dbReference type="PANTHER" id="PTHR42928">
    <property type="entry name" value="TRICARBOXYLATE-BINDING PROTEIN"/>
    <property type="match status" value="1"/>
</dbReference>
<dbReference type="PIRSF" id="PIRSF017082">
    <property type="entry name" value="YflP"/>
    <property type="match status" value="1"/>
</dbReference>
<comment type="similarity">
    <text evidence="1">Belongs to the UPF0065 (bug) family.</text>
</comment>
<reference evidence="2 3" key="1">
    <citation type="submission" date="2019-10" db="EMBL/GenBank/DDBJ databases">
        <title>Complete genome sequence of Variovorax paradoxus 5C-2.</title>
        <authorList>
            <person name="Gogoleva N.E."/>
            <person name="Balkin A.S."/>
        </authorList>
    </citation>
    <scope>NUCLEOTIDE SEQUENCE [LARGE SCALE GENOMIC DNA]</scope>
    <source>
        <strain evidence="2 3">5C-2</strain>
    </source>
</reference>
<dbReference type="PANTHER" id="PTHR42928:SF5">
    <property type="entry name" value="BLR1237 PROTEIN"/>
    <property type="match status" value="1"/>
</dbReference>
<organism evidence="2 3">
    <name type="scientific">Variovorax paradoxus</name>
    <dbReference type="NCBI Taxonomy" id="34073"/>
    <lineage>
        <taxon>Bacteria</taxon>
        <taxon>Pseudomonadati</taxon>
        <taxon>Pseudomonadota</taxon>
        <taxon>Betaproteobacteria</taxon>
        <taxon>Burkholderiales</taxon>
        <taxon>Comamonadaceae</taxon>
        <taxon>Variovorax</taxon>
    </lineage>
</organism>
<dbReference type="Pfam" id="PF03401">
    <property type="entry name" value="TctC"/>
    <property type="match status" value="1"/>
</dbReference>
<dbReference type="InterPro" id="IPR005064">
    <property type="entry name" value="BUG"/>
</dbReference>
<dbReference type="SUPFAM" id="SSF53850">
    <property type="entry name" value="Periplasmic binding protein-like II"/>
    <property type="match status" value="1"/>
</dbReference>
<sequence>MPRRTTACGAGFPFANHRDTPMRNRSSMRSGFRAMAAMLAVFAITIGTTSAALAQKPPWPARPIELINPFPAGGASDEMSRYIAQKLGAELGQPVLVINVPGAGGSIGMQRLARAPKDGYTIGLAHSGTHVITPLVYAKVGYDPVKDFTPVAQLVDYANVLVVNASGPYKTLQDLLGAAKRNPGAINYASAGNGTSNHLSAEMLAAMSGVKFTHIPYKGSAPAMVDVLSGTVPFMFDAMSTSLPQIRSGRLRALATTGRTRERQLPDVPTVGEIVPGYLVAGWAGIMAPAGVPVEVVARLSKALEKVVNTPDALAYFASRGNVAAYGPPAHLAELVTRDLQFWAPVVKASGAKVD</sequence>
<protein>
    <submittedName>
        <fullName evidence="2">Tripartite tricarboxylate transporter substrate binding protein</fullName>
    </submittedName>
</protein>
<dbReference type="Gene3D" id="3.40.190.150">
    <property type="entry name" value="Bordetella uptake gene, domain 1"/>
    <property type="match status" value="1"/>
</dbReference>
<dbReference type="Gene3D" id="3.40.190.10">
    <property type="entry name" value="Periplasmic binding protein-like II"/>
    <property type="match status" value="1"/>
</dbReference>
<dbReference type="InterPro" id="IPR042100">
    <property type="entry name" value="Bug_dom1"/>
</dbReference>
<evidence type="ECO:0000313" key="2">
    <source>
        <dbReference type="EMBL" id="QFZ84005.1"/>
    </source>
</evidence>
<gene>
    <name evidence="2" type="ORF">GFK26_15215</name>
</gene>
<dbReference type="CDD" id="cd07012">
    <property type="entry name" value="PBP2_Bug_TTT"/>
    <property type="match status" value="1"/>
</dbReference>
<evidence type="ECO:0000256" key="1">
    <source>
        <dbReference type="ARBA" id="ARBA00006987"/>
    </source>
</evidence>
<evidence type="ECO:0000313" key="3">
    <source>
        <dbReference type="Proteomes" id="UP000326780"/>
    </source>
</evidence>
<dbReference type="EMBL" id="CP045644">
    <property type="protein sequence ID" value="QFZ84005.1"/>
    <property type="molecule type" value="Genomic_DNA"/>
</dbReference>
<accession>A0A5Q0M6A1</accession>
<dbReference type="Proteomes" id="UP000326780">
    <property type="component" value="Chromosome"/>
</dbReference>
<name>A0A5Q0M6A1_VARPD</name>